<dbReference type="GO" id="GO:0005666">
    <property type="term" value="C:RNA polymerase III complex"/>
    <property type="evidence" value="ECO:0007669"/>
    <property type="project" value="TreeGrafter"/>
</dbReference>
<evidence type="ECO:0000259" key="4">
    <source>
        <dbReference type="Pfam" id="PF03876"/>
    </source>
</evidence>
<dbReference type="PANTHER" id="PTHR12709:SF1">
    <property type="entry name" value="DNA-DIRECTED RNA POLYMERASE III SUBUNIT RPC8"/>
    <property type="match status" value="1"/>
</dbReference>
<name>A0A9W8JR21_9AGAR</name>
<dbReference type="GO" id="GO:0006384">
    <property type="term" value="P:transcription initiation at RNA polymerase III promoter"/>
    <property type="evidence" value="ECO:0007669"/>
    <property type="project" value="TreeGrafter"/>
</dbReference>
<keyword evidence="3" id="KW-0804">Transcription</keyword>
<evidence type="ECO:0000256" key="3">
    <source>
        <dbReference type="ARBA" id="ARBA00023163"/>
    </source>
</evidence>
<proteinExistence type="predicted"/>
<keyword evidence="2" id="KW-0240">DNA-directed RNA polymerase</keyword>
<comment type="subcellular location">
    <subcellularLocation>
        <location evidence="1">Nucleus</location>
    </subcellularLocation>
</comment>
<dbReference type="Proteomes" id="UP001148786">
    <property type="component" value="Unassembled WGS sequence"/>
</dbReference>
<dbReference type="InterPro" id="IPR045113">
    <property type="entry name" value="Rpb7-like"/>
</dbReference>
<evidence type="ECO:0000313" key="6">
    <source>
        <dbReference type="Proteomes" id="UP001148786"/>
    </source>
</evidence>
<dbReference type="InterPro" id="IPR005576">
    <property type="entry name" value="Rpb7-like_N"/>
</dbReference>
<dbReference type="EMBL" id="JANKHO010003611">
    <property type="protein sequence ID" value="KAJ3482185.1"/>
    <property type="molecule type" value="Genomic_DNA"/>
</dbReference>
<dbReference type="PANTHER" id="PTHR12709">
    <property type="entry name" value="DNA-DIRECTED RNA POLYMERASE II, III"/>
    <property type="match status" value="1"/>
</dbReference>
<dbReference type="Pfam" id="PF03876">
    <property type="entry name" value="SHS2_Rpb7-N"/>
    <property type="match status" value="1"/>
</dbReference>
<evidence type="ECO:0000256" key="2">
    <source>
        <dbReference type="ARBA" id="ARBA00022478"/>
    </source>
</evidence>
<keyword evidence="6" id="KW-1185">Reference proteome</keyword>
<gene>
    <name evidence="5" type="ORF">NLJ89_g12154</name>
</gene>
<evidence type="ECO:0000256" key="1">
    <source>
        <dbReference type="ARBA" id="ARBA00004123"/>
    </source>
</evidence>
<dbReference type="SUPFAM" id="SSF88798">
    <property type="entry name" value="N-terminal, heterodimerisation domain of RBP7 (RpoE)"/>
    <property type="match status" value="1"/>
</dbReference>
<dbReference type="AlphaFoldDB" id="A0A9W8JR21"/>
<organism evidence="5 6">
    <name type="scientific">Agrocybe chaxingu</name>
    <dbReference type="NCBI Taxonomy" id="84603"/>
    <lineage>
        <taxon>Eukaryota</taxon>
        <taxon>Fungi</taxon>
        <taxon>Dikarya</taxon>
        <taxon>Basidiomycota</taxon>
        <taxon>Agaricomycotina</taxon>
        <taxon>Agaricomycetes</taxon>
        <taxon>Agaricomycetidae</taxon>
        <taxon>Agaricales</taxon>
        <taxon>Agaricineae</taxon>
        <taxon>Strophariaceae</taxon>
        <taxon>Agrocybe</taxon>
    </lineage>
</organism>
<feature type="domain" description="RNA polymerase Rpb7-like N-terminal" evidence="4">
    <location>
        <begin position="8"/>
        <end position="64"/>
    </location>
</feature>
<reference evidence="5" key="1">
    <citation type="submission" date="2022-07" db="EMBL/GenBank/DDBJ databases">
        <title>Genome Sequence of Agrocybe chaxingu.</title>
        <authorList>
            <person name="Buettner E."/>
        </authorList>
    </citation>
    <scope>NUCLEOTIDE SEQUENCE</scope>
    <source>
        <strain evidence="5">MP-N11</strain>
    </source>
</reference>
<comment type="caution">
    <text evidence="5">The sequence shown here is derived from an EMBL/GenBank/DDBJ whole genome shotgun (WGS) entry which is preliminary data.</text>
</comment>
<dbReference type="OrthoDB" id="10256606at2759"/>
<evidence type="ECO:0000313" key="5">
    <source>
        <dbReference type="EMBL" id="KAJ3482185.1"/>
    </source>
</evidence>
<protein>
    <recommendedName>
        <fullName evidence="4">RNA polymerase Rpb7-like N-terminal domain-containing protein</fullName>
    </recommendedName>
</protein>
<accession>A0A9W8JR21</accession>
<dbReference type="InterPro" id="IPR036898">
    <property type="entry name" value="RNA_pol_Rpb7-like_N_sf"/>
</dbReference>
<sequence>MFQLAILKDTMAIQPNNFGAPADEALIAEINKKYANRVLHDVGLCVAVFDLSQAGEGKVRYGDGCLWYKGI</sequence>
<dbReference type="Gene3D" id="3.30.1490.120">
    <property type="entry name" value="RNA polymerase Rpb7-like, N-terminal domain"/>
    <property type="match status" value="1"/>
</dbReference>